<evidence type="ECO:0000313" key="2">
    <source>
        <dbReference type="Proteomes" id="UP001341444"/>
    </source>
</evidence>
<accession>A0ABU6MLR7</accession>
<reference evidence="1 2" key="1">
    <citation type="submission" date="2023-03" db="EMBL/GenBank/DDBJ databases">
        <title>Bacillus Genome Sequencing.</title>
        <authorList>
            <person name="Dunlap C."/>
        </authorList>
    </citation>
    <scope>NUCLEOTIDE SEQUENCE [LARGE SCALE GENOMIC DNA]</scope>
    <source>
        <strain evidence="1 2">B-23453</strain>
    </source>
</reference>
<comment type="caution">
    <text evidence="1">The sequence shown here is derived from an EMBL/GenBank/DDBJ whole genome shotgun (WGS) entry which is preliminary data.</text>
</comment>
<keyword evidence="2" id="KW-1185">Reference proteome</keyword>
<sequence length="69" mass="7974">MLKINYDKGFQIYILDISSIKRFFIIDLAFGSGAYFVLKKFGYHEIFSIGGSMVMTEGVKRMLRLAARR</sequence>
<protein>
    <submittedName>
        <fullName evidence="1">Uncharacterized protein</fullName>
    </submittedName>
</protein>
<dbReference type="RefSeq" id="WP_066269373.1">
    <property type="nucleotide sequence ID" value="NZ_JARMAB010000031.1"/>
</dbReference>
<dbReference type="Proteomes" id="UP001341444">
    <property type="component" value="Unassembled WGS sequence"/>
</dbReference>
<evidence type="ECO:0000313" key="1">
    <source>
        <dbReference type="EMBL" id="MED1205342.1"/>
    </source>
</evidence>
<name>A0ABU6MLR7_9BACI</name>
<gene>
    <name evidence="1" type="ORF">P4T90_20030</name>
</gene>
<organism evidence="1 2">
    <name type="scientific">Heyndrickxia acidicola</name>
    <dbReference type="NCBI Taxonomy" id="209389"/>
    <lineage>
        <taxon>Bacteria</taxon>
        <taxon>Bacillati</taxon>
        <taxon>Bacillota</taxon>
        <taxon>Bacilli</taxon>
        <taxon>Bacillales</taxon>
        <taxon>Bacillaceae</taxon>
        <taxon>Heyndrickxia</taxon>
    </lineage>
</organism>
<proteinExistence type="predicted"/>
<dbReference type="EMBL" id="JARMAB010000031">
    <property type="protein sequence ID" value="MED1205342.1"/>
    <property type="molecule type" value="Genomic_DNA"/>
</dbReference>